<dbReference type="InterPro" id="IPR001870">
    <property type="entry name" value="B30.2/SPRY"/>
</dbReference>
<dbReference type="InterPro" id="IPR000210">
    <property type="entry name" value="BTB/POZ_dom"/>
</dbReference>
<dbReference type="InterPro" id="IPR003877">
    <property type="entry name" value="SPRY_dom"/>
</dbReference>
<evidence type="ECO:0000259" key="1">
    <source>
        <dbReference type="PROSITE" id="PS50097"/>
    </source>
</evidence>
<dbReference type="PROSITE" id="PS50188">
    <property type="entry name" value="B302_SPRY"/>
    <property type="match status" value="1"/>
</dbReference>
<feature type="domain" description="B30.2/SPRY" evidence="2">
    <location>
        <begin position="290"/>
        <end position="475"/>
    </location>
</feature>
<reference evidence="3 4" key="1">
    <citation type="submission" date="2017-11" db="EMBL/GenBank/DDBJ databases">
        <title>The genome of Rhizophagus clarus HR1 reveals common genetic basis of auxotrophy among arbuscular mycorrhizal fungi.</title>
        <authorList>
            <person name="Kobayashi Y."/>
        </authorList>
    </citation>
    <scope>NUCLEOTIDE SEQUENCE [LARGE SCALE GENOMIC DNA]</scope>
    <source>
        <strain evidence="3 4">HR1</strain>
    </source>
</reference>
<feature type="domain" description="BTB" evidence="1">
    <location>
        <begin position="15"/>
        <end position="79"/>
    </location>
</feature>
<dbReference type="PROSITE" id="PS50097">
    <property type="entry name" value="BTB"/>
    <property type="match status" value="1"/>
</dbReference>
<dbReference type="SUPFAM" id="SSF49899">
    <property type="entry name" value="Concanavalin A-like lectins/glucanases"/>
    <property type="match status" value="1"/>
</dbReference>
<dbReference type="Pfam" id="PF00622">
    <property type="entry name" value="SPRY"/>
    <property type="match status" value="1"/>
</dbReference>
<dbReference type="CDD" id="cd11709">
    <property type="entry name" value="SPRY"/>
    <property type="match status" value="1"/>
</dbReference>
<sequence>MQNYAKSRDVLPALTDVEILCEDEKKFYGCRAILAARSEVFDRLLYNGTKERYENKITFSNINSVGLEIVLEYTYTGSIKEGCLTKDNIVEAFHAADYFKLSGLQDFIMKTFKNTLENNYNKNYSPELLSKLAEKMSLTENNILLDLLIEVIATIPLNTIEFGRLSIAGLRYLLSCTHEKEKPFATPEYEVFRYSAILAAMQVSNDAYKILIERLPTLKQIKQIGNFVQVENKFITDHQKVAKELEPLVEFIDFRRIKGQVLVDIIEPLEIVPSKIIVNVYRNITKSDNLNLNDIRGIPIPICGINETNCVWDKSACGPKLIIEGNGKIIHAPNGCNSHQNVRAKMALIALENNGIFEWDVIIEKVCYASWVGVCAPKNLNYEKFAGDQPTGWVVGSSGYVCNSGNYIKNYCPGFGDGTIVTVHLDMNKRTCAFTINGIKYPEISTWNNLPSMVYPVVSLFYPGRYRIQPYKKII</sequence>
<dbReference type="CDD" id="cd18186">
    <property type="entry name" value="BTB_POZ_ZBTB_KLHL-like"/>
    <property type="match status" value="1"/>
</dbReference>
<dbReference type="PANTHER" id="PTHR24410">
    <property type="entry name" value="HL07962P-RELATED"/>
    <property type="match status" value="1"/>
</dbReference>
<dbReference type="InterPro" id="IPR051481">
    <property type="entry name" value="BTB-POZ/Galectin-3-binding"/>
</dbReference>
<dbReference type="SUPFAM" id="SSF54695">
    <property type="entry name" value="POZ domain"/>
    <property type="match status" value="1"/>
</dbReference>
<evidence type="ECO:0000313" key="4">
    <source>
        <dbReference type="Proteomes" id="UP000247702"/>
    </source>
</evidence>
<dbReference type="Pfam" id="PF00651">
    <property type="entry name" value="BTB"/>
    <property type="match status" value="1"/>
</dbReference>
<comment type="caution">
    <text evidence="3">The sequence shown here is derived from an EMBL/GenBank/DDBJ whole genome shotgun (WGS) entry which is preliminary data.</text>
</comment>
<accession>A0A2Z6RVB8</accession>
<dbReference type="SMART" id="SM00225">
    <property type="entry name" value="BTB"/>
    <property type="match status" value="1"/>
</dbReference>
<dbReference type="AlphaFoldDB" id="A0A2Z6RVB8"/>
<evidence type="ECO:0000259" key="2">
    <source>
        <dbReference type="PROSITE" id="PS50188"/>
    </source>
</evidence>
<dbReference type="InterPro" id="IPR043136">
    <property type="entry name" value="B30.2/SPRY_sf"/>
</dbReference>
<organism evidence="3 4">
    <name type="scientific">Rhizophagus clarus</name>
    <dbReference type="NCBI Taxonomy" id="94130"/>
    <lineage>
        <taxon>Eukaryota</taxon>
        <taxon>Fungi</taxon>
        <taxon>Fungi incertae sedis</taxon>
        <taxon>Mucoromycota</taxon>
        <taxon>Glomeromycotina</taxon>
        <taxon>Glomeromycetes</taxon>
        <taxon>Glomerales</taxon>
        <taxon>Glomeraceae</taxon>
        <taxon>Rhizophagus</taxon>
    </lineage>
</organism>
<dbReference type="InterPro" id="IPR013320">
    <property type="entry name" value="ConA-like_dom_sf"/>
</dbReference>
<dbReference type="PANTHER" id="PTHR24410:SF23">
    <property type="entry name" value="BTB DOMAIN-CONTAINING PROTEIN-RELATED"/>
    <property type="match status" value="1"/>
</dbReference>
<dbReference type="Gene3D" id="3.30.710.10">
    <property type="entry name" value="Potassium Channel Kv1.1, Chain A"/>
    <property type="match status" value="1"/>
</dbReference>
<keyword evidence="4" id="KW-1185">Reference proteome</keyword>
<evidence type="ECO:0008006" key="5">
    <source>
        <dbReference type="Google" id="ProtNLM"/>
    </source>
</evidence>
<name>A0A2Z6RVB8_9GLOM</name>
<dbReference type="Gene3D" id="2.60.120.920">
    <property type="match status" value="1"/>
</dbReference>
<protein>
    <recommendedName>
        <fullName evidence="5">BTB domain-containing protein</fullName>
    </recommendedName>
</protein>
<dbReference type="InterPro" id="IPR011333">
    <property type="entry name" value="SKP1/BTB/POZ_sf"/>
</dbReference>
<dbReference type="Proteomes" id="UP000247702">
    <property type="component" value="Unassembled WGS sequence"/>
</dbReference>
<dbReference type="EMBL" id="BEXD01004059">
    <property type="protein sequence ID" value="GBC06221.1"/>
    <property type="molecule type" value="Genomic_DNA"/>
</dbReference>
<evidence type="ECO:0000313" key="3">
    <source>
        <dbReference type="EMBL" id="GBC06221.1"/>
    </source>
</evidence>
<gene>
    <name evidence="3" type="ORF">RclHR1_00670013</name>
</gene>
<proteinExistence type="predicted"/>